<accession>A0A553RK11</accession>
<proteinExistence type="predicted"/>
<dbReference type="InterPro" id="IPR001304">
    <property type="entry name" value="C-type_lectin-like"/>
</dbReference>
<protein>
    <recommendedName>
        <fullName evidence="2">C-type lectin domain-containing protein</fullName>
    </recommendedName>
</protein>
<sequence length="538" mass="61600">MAWSLFTVFLASGISLVSPGVHQIYIFKNVKMSWAEAQSYCRVRHTDLASVDDFDDQSRLIHVVNPAYNGPAWIGLKRVPVKRWVWSSGEDTLSNFKAWGSGEPNSKHDCVVFSYGVWSALNCSSKFYFVCYNGSIDYFPMSVWANWTEAQSYCRQYYTDLASVRSSDEMNLIKTKVLPASWVWIGLFQDSWQWSDERYKYYRYWIPGQPSVVPDSRNCVSISRLVSWNWFQESCDTEHPFICYGSLKALTRVYQFVDAHMTWSEAQSFCRERFTDLATADSGSNVEMMVNTVAPGCLGAVWIGLHTGKVRWACSIGLSTLSFNNWGSGEPNGDGQCVRSFNGHWYDENCNTVLPFACFNDSSGFVLIDSAMSWRDAQSYCRLYHTDLFCITSEEQQNLINSTSSIWIGLFRDSWEWSDKWSIAFRNWKPDQPLLSGSNGCVGLSTTDSGKWSQYNCDLQQPFICYGDPKFYTKQTVRMKLSCDNCSTKNPSSSLNVIEEKLRRLGVQDYTKVRWGIVDGEAFHQEYKHPINDGECKT</sequence>
<evidence type="ECO:0000256" key="1">
    <source>
        <dbReference type="SAM" id="SignalP"/>
    </source>
</evidence>
<feature type="domain" description="C-type lectin" evidence="2">
    <location>
        <begin position="132"/>
        <end position="244"/>
    </location>
</feature>
<dbReference type="STRING" id="623744.A0A553RK11"/>
<evidence type="ECO:0000313" key="4">
    <source>
        <dbReference type="Proteomes" id="UP000316079"/>
    </source>
</evidence>
<evidence type="ECO:0000313" key="3">
    <source>
        <dbReference type="EMBL" id="TRZ02521.1"/>
    </source>
</evidence>
<organism evidence="3 4">
    <name type="scientific">Danionella cerebrum</name>
    <dbReference type="NCBI Taxonomy" id="2873325"/>
    <lineage>
        <taxon>Eukaryota</taxon>
        <taxon>Metazoa</taxon>
        <taxon>Chordata</taxon>
        <taxon>Craniata</taxon>
        <taxon>Vertebrata</taxon>
        <taxon>Euteleostomi</taxon>
        <taxon>Actinopterygii</taxon>
        <taxon>Neopterygii</taxon>
        <taxon>Teleostei</taxon>
        <taxon>Ostariophysi</taxon>
        <taxon>Cypriniformes</taxon>
        <taxon>Danionidae</taxon>
        <taxon>Danioninae</taxon>
        <taxon>Danionella</taxon>
    </lineage>
</organism>
<dbReference type="PROSITE" id="PS50041">
    <property type="entry name" value="C_TYPE_LECTIN_2"/>
    <property type="match status" value="4"/>
</dbReference>
<dbReference type="InterPro" id="IPR016186">
    <property type="entry name" value="C-type_lectin-like/link_sf"/>
</dbReference>
<dbReference type="EMBL" id="SRMA01023920">
    <property type="protein sequence ID" value="TRZ02521.1"/>
    <property type="molecule type" value="Genomic_DNA"/>
</dbReference>
<dbReference type="InterPro" id="IPR016187">
    <property type="entry name" value="CTDL_fold"/>
</dbReference>
<dbReference type="PANTHER" id="PTHR45784">
    <property type="entry name" value="C-TYPE LECTIN DOMAIN FAMILY 20 MEMBER A-RELATED"/>
    <property type="match status" value="1"/>
</dbReference>
<reference evidence="3 4" key="1">
    <citation type="journal article" date="2019" name="Sci. Data">
        <title>Hybrid genome assembly and annotation of Danionella translucida.</title>
        <authorList>
            <person name="Kadobianskyi M."/>
            <person name="Schulze L."/>
            <person name="Schuelke M."/>
            <person name="Judkewitz B."/>
        </authorList>
    </citation>
    <scope>NUCLEOTIDE SEQUENCE [LARGE SCALE GENOMIC DNA]</scope>
    <source>
        <strain evidence="3 4">Bolton</strain>
    </source>
</reference>
<keyword evidence="4" id="KW-1185">Reference proteome</keyword>
<comment type="caution">
    <text evidence="3">The sequence shown here is derived from an EMBL/GenBank/DDBJ whole genome shotgun (WGS) entry which is preliminary data.</text>
</comment>
<feature type="domain" description="C-type lectin" evidence="2">
    <location>
        <begin position="25"/>
        <end position="132"/>
    </location>
</feature>
<dbReference type="SMART" id="SM00034">
    <property type="entry name" value="CLECT"/>
    <property type="match status" value="4"/>
</dbReference>
<dbReference type="Proteomes" id="UP000316079">
    <property type="component" value="Unassembled WGS sequence"/>
</dbReference>
<feature type="domain" description="C-type lectin" evidence="2">
    <location>
        <begin position="254"/>
        <end position="359"/>
    </location>
</feature>
<dbReference type="AlphaFoldDB" id="A0A553RK11"/>
<feature type="domain" description="C-type lectin" evidence="2">
    <location>
        <begin position="360"/>
        <end position="466"/>
    </location>
</feature>
<feature type="signal peptide" evidence="1">
    <location>
        <begin position="1"/>
        <end position="19"/>
    </location>
</feature>
<name>A0A553RK11_9TELE</name>
<dbReference type="OrthoDB" id="6369810at2759"/>
<gene>
    <name evidence="3" type="ORF">DNTS_026576</name>
</gene>
<keyword evidence="1" id="KW-0732">Signal</keyword>
<feature type="chain" id="PRO_5021831711" description="C-type lectin domain-containing protein" evidence="1">
    <location>
        <begin position="20"/>
        <end position="538"/>
    </location>
</feature>
<dbReference type="Pfam" id="PF00059">
    <property type="entry name" value="Lectin_C"/>
    <property type="match status" value="4"/>
</dbReference>
<dbReference type="Gene3D" id="3.10.100.10">
    <property type="entry name" value="Mannose-Binding Protein A, subunit A"/>
    <property type="match status" value="4"/>
</dbReference>
<dbReference type="PANTHER" id="PTHR45784:SF3">
    <property type="entry name" value="C-TYPE LECTIN DOMAIN FAMILY 4 MEMBER K-LIKE-RELATED"/>
    <property type="match status" value="1"/>
</dbReference>
<dbReference type="SUPFAM" id="SSF56436">
    <property type="entry name" value="C-type lectin-like"/>
    <property type="match status" value="4"/>
</dbReference>
<evidence type="ECO:0000259" key="2">
    <source>
        <dbReference type="PROSITE" id="PS50041"/>
    </source>
</evidence>